<sequence>ETSGSYLAQMTLPLALICIGGGEATAVAVEIFD</sequence>
<gene>
    <name evidence="1" type="ORF">PSYPI_38619</name>
</gene>
<protein>
    <submittedName>
        <fullName evidence="1">Uncharacterized protein</fullName>
    </submittedName>
</protein>
<dbReference type="HOGENOM" id="CLU_3379063_0_0_6"/>
<accession>F3GLC3</accession>
<dbReference type="AlphaFoldDB" id="F3GLC3"/>
<dbReference type="EMBL" id="AEAI01002592">
    <property type="protein sequence ID" value="EGH47876.1"/>
    <property type="molecule type" value="Genomic_DNA"/>
</dbReference>
<feature type="non-terminal residue" evidence="1">
    <location>
        <position position="1"/>
    </location>
</feature>
<reference evidence="1 2" key="1">
    <citation type="journal article" date="2011" name="PLoS Pathog.">
        <title>Dynamic evolution of pathogenicity revealed by sequencing and comparative genomics of 19 Pseudomonas syringae isolates.</title>
        <authorList>
            <person name="Baltrus D.A."/>
            <person name="Nishimura M.T."/>
            <person name="Romanchuk A."/>
            <person name="Chang J.H."/>
            <person name="Mukhtar M.S."/>
            <person name="Cherkis K."/>
            <person name="Roach J."/>
            <person name="Grant S.R."/>
            <person name="Jones C.D."/>
            <person name="Dangl J.L."/>
        </authorList>
    </citation>
    <scope>NUCLEOTIDE SEQUENCE [LARGE SCALE GENOMIC DNA]</scope>
    <source>
        <strain evidence="1 2">1704B</strain>
    </source>
</reference>
<comment type="caution">
    <text evidence="1">The sequence shown here is derived from an EMBL/GenBank/DDBJ whole genome shotgun (WGS) entry which is preliminary data.</text>
</comment>
<evidence type="ECO:0000313" key="2">
    <source>
        <dbReference type="Proteomes" id="UP000004986"/>
    </source>
</evidence>
<name>F3GLC3_PSESJ</name>
<proteinExistence type="predicted"/>
<evidence type="ECO:0000313" key="1">
    <source>
        <dbReference type="EMBL" id="EGH47876.1"/>
    </source>
</evidence>
<organism evidence="1 2">
    <name type="scientific">Pseudomonas syringae pv. pisi str. 1704B</name>
    <dbReference type="NCBI Taxonomy" id="629263"/>
    <lineage>
        <taxon>Bacteria</taxon>
        <taxon>Pseudomonadati</taxon>
        <taxon>Pseudomonadota</taxon>
        <taxon>Gammaproteobacteria</taxon>
        <taxon>Pseudomonadales</taxon>
        <taxon>Pseudomonadaceae</taxon>
        <taxon>Pseudomonas</taxon>
        <taxon>Pseudomonas syringae</taxon>
    </lineage>
</organism>
<dbReference type="Proteomes" id="UP000004986">
    <property type="component" value="Unassembled WGS sequence"/>
</dbReference>
<keyword evidence="2" id="KW-1185">Reference proteome</keyword>